<dbReference type="InterPro" id="IPR026466">
    <property type="entry name" value="Fim_isopep_form_D2_dom"/>
</dbReference>
<dbReference type="NCBIfam" id="NF033902">
    <property type="entry name" value="iso_D2_wall_anc"/>
    <property type="match status" value="1"/>
</dbReference>
<evidence type="ECO:0000256" key="5">
    <source>
        <dbReference type="SAM" id="Phobius"/>
    </source>
</evidence>
<evidence type="ECO:0000256" key="6">
    <source>
        <dbReference type="SAM" id="SignalP"/>
    </source>
</evidence>
<dbReference type="InterPro" id="IPR032364">
    <property type="entry name" value="GramPos_pilinD1_N"/>
</dbReference>
<evidence type="ECO:0000256" key="4">
    <source>
        <dbReference type="ARBA" id="ARBA00023088"/>
    </source>
</evidence>
<dbReference type="Proteomes" id="UP000316612">
    <property type="component" value="Unassembled WGS sequence"/>
</dbReference>
<evidence type="ECO:0000259" key="7">
    <source>
        <dbReference type="PROSITE" id="PS50847"/>
    </source>
</evidence>
<evidence type="ECO:0000313" key="8">
    <source>
        <dbReference type="EMBL" id="GED05779.1"/>
    </source>
</evidence>
<evidence type="ECO:0000256" key="2">
    <source>
        <dbReference type="ARBA" id="ARBA00022525"/>
    </source>
</evidence>
<organism evidence="8 9">
    <name type="scientific">Glutamicibacter uratoxydans</name>
    <name type="common">Arthrobacter uratoxydans</name>
    <dbReference type="NCBI Taxonomy" id="43667"/>
    <lineage>
        <taxon>Bacteria</taxon>
        <taxon>Bacillati</taxon>
        <taxon>Actinomycetota</taxon>
        <taxon>Actinomycetes</taxon>
        <taxon>Micrococcales</taxon>
        <taxon>Micrococcaceae</taxon>
        <taxon>Glutamicibacter</taxon>
    </lineage>
</organism>
<name>A0A4Y4DKD9_GLUUR</name>
<accession>A0A4Y4DKD9</accession>
<keyword evidence="5" id="KW-0812">Transmembrane</keyword>
<dbReference type="PROSITE" id="PS50847">
    <property type="entry name" value="GRAM_POS_ANCHORING"/>
    <property type="match status" value="1"/>
</dbReference>
<comment type="caution">
    <text evidence="8">The sequence shown here is derived from an EMBL/GenBank/DDBJ whole genome shotgun (WGS) entry which is preliminary data.</text>
</comment>
<feature type="domain" description="Gram-positive cocci surface proteins LPxTG" evidence="7">
    <location>
        <begin position="435"/>
        <end position="471"/>
    </location>
</feature>
<evidence type="ECO:0000313" key="9">
    <source>
        <dbReference type="Proteomes" id="UP000316612"/>
    </source>
</evidence>
<dbReference type="AlphaFoldDB" id="A0A4Y4DKD9"/>
<dbReference type="Pfam" id="PF17802">
    <property type="entry name" value="SpaA"/>
    <property type="match status" value="1"/>
</dbReference>
<feature type="transmembrane region" description="Helical" evidence="5">
    <location>
        <begin position="444"/>
        <end position="463"/>
    </location>
</feature>
<protein>
    <submittedName>
        <fullName evidence="8">Type-2 fimbrial major subunit</fullName>
    </submittedName>
</protein>
<dbReference type="InterPro" id="IPR013783">
    <property type="entry name" value="Ig-like_fold"/>
</dbReference>
<dbReference type="EMBL" id="BJNY01000006">
    <property type="protein sequence ID" value="GED05779.1"/>
    <property type="molecule type" value="Genomic_DNA"/>
</dbReference>
<dbReference type="Pfam" id="PF16555">
    <property type="entry name" value="GramPos_pilinD1"/>
    <property type="match status" value="1"/>
</dbReference>
<dbReference type="GO" id="GO:0005975">
    <property type="term" value="P:carbohydrate metabolic process"/>
    <property type="evidence" value="ECO:0007669"/>
    <property type="project" value="UniProtKB-ARBA"/>
</dbReference>
<keyword evidence="4" id="KW-0572">Peptidoglycan-anchor</keyword>
<dbReference type="NCBIfam" id="TIGR04226">
    <property type="entry name" value="RrgB_K2N_iso_D2"/>
    <property type="match status" value="1"/>
</dbReference>
<dbReference type="InterPro" id="IPR041033">
    <property type="entry name" value="SpaA_PFL_dom_1"/>
</dbReference>
<proteinExistence type="predicted"/>
<dbReference type="Pfam" id="PF00746">
    <property type="entry name" value="Gram_pos_anchor"/>
    <property type="match status" value="1"/>
</dbReference>
<dbReference type="InterPro" id="IPR048052">
    <property type="entry name" value="FM1-like"/>
</dbReference>
<dbReference type="InterPro" id="IPR019931">
    <property type="entry name" value="LPXTG_anchor"/>
</dbReference>
<keyword evidence="1" id="KW-0134">Cell wall</keyword>
<feature type="chain" id="PRO_5039194415" evidence="6">
    <location>
        <begin position="22"/>
        <end position="471"/>
    </location>
</feature>
<keyword evidence="5" id="KW-1133">Transmembrane helix</keyword>
<evidence type="ECO:0000256" key="1">
    <source>
        <dbReference type="ARBA" id="ARBA00022512"/>
    </source>
</evidence>
<gene>
    <name evidence="8" type="ORF">AUR04nite_13110</name>
</gene>
<dbReference type="Gene3D" id="2.60.40.10">
    <property type="entry name" value="Immunoglobulins"/>
    <property type="match status" value="2"/>
</dbReference>
<keyword evidence="9" id="KW-1185">Reference proteome</keyword>
<keyword evidence="5" id="KW-0472">Membrane</keyword>
<keyword evidence="2" id="KW-0964">Secreted</keyword>
<keyword evidence="3 6" id="KW-0732">Signal</keyword>
<feature type="signal peptide" evidence="6">
    <location>
        <begin position="1"/>
        <end position="21"/>
    </location>
</feature>
<sequence>MFSTTGRVGKLIATASTLALASVGLIGVTAANAEDIVNKEGSLTIHKSAVESFDDRGDKGDGNIIDPAPGPGLAGVEFEIHEVLFQGDPIDLTVSEGWDKVNSLGATPSDPFPAVGSDFTLGDMTPVVTGADGSVTANGLHTGLYYVEEVGSGDHLISQKVEPFFVTIPYPNKADNTWNYNVHVYPKNVKTGFDATKTVDAPVGLIGQNVPWQISVKVPSLANPYESLTIADDMTGALEFVSWGAVTLNGTTLEPNADYEIVDGVIVFTENGLQLVDTATADAEATVVVVVNSKVIAVPEDGVVPNVASVKLNGNEEKPDASTNVGQLIINKVDKNDLAKVLAGAEFAIYASAPDADGNPVGEPLATAPTDVNGVINWKLHLGDKLSQTFWVVETKAPDGYVLPADPWTEILVEKGTVTANTVEIKNFSPTGPDLPLTGAQGTLLFTVAGIGLMVAAGGALMVRRARRNHS</sequence>
<reference evidence="8 9" key="1">
    <citation type="submission" date="2019-06" db="EMBL/GenBank/DDBJ databases">
        <title>Whole genome shotgun sequence of Glutamicibacter uratoxydans NBRC 15515.</title>
        <authorList>
            <person name="Hosoyama A."/>
            <person name="Uohara A."/>
            <person name="Ohji S."/>
            <person name="Ichikawa N."/>
        </authorList>
    </citation>
    <scope>NUCLEOTIDE SEQUENCE [LARGE SCALE GENOMIC DNA]</scope>
    <source>
        <strain evidence="8 9">NBRC 15515</strain>
    </source>
</reference>
<evidence type="ECO:0000256" key="3">
    <source>
        <dbReference type="ARBA" id="ARBA00022729"/>
    </source>
</evidence>
<dbReference type="NCBIfam" id="TIGR01167">
    <property type="entry name" value="LPXTG_anchor"/>
    <property type="match status" value="1"/>
</dbReference>
<dbReference type="Gene3D" id="2.60.40.740">
    <property type="match status" value="1"/>
</dbReference>
<dbReference type="RefSeq" id="WP_170184117.1">
    <property type="nucleotide sequence ID" value="NZ_BAAAJL010000007.1"/>
</dbReference>